<protein>
    <submittedName>
        <fullName evidence="1">Uncharacterized protein</fullName>
    </submittedName>
</protein>
<dbReference type="PANTHER" id="PTHR37383:SF1">
    <property type="entry name" value="OS01G0694200 PROTEIN"/>
    <property type="match status" value="1"/>
</dbReference>
<proteinExistence type="predicted"/>
<reference evidence="1" key="1">
    <citation type="submission" date="2015-06" db="UniProtKB">
        <authorList>
            <consortium name="EnsemblPlants"/>
        </authorList>
    </citation>
    <scope>IDENTIFICATION</scope>
</reference>
<sequence>MEVAMGRLLLGEAGGVRVFPLRSLMKGGREKEGRREGAAASAKKSLHKKNGILNGLIVPVGRGSGARGGQGDAASDCKLTTLRVKQSSGSYSSFFLAFNQEDHNSQGGVKLIKSVKAVSIQPSSKDKFLSICAETQILWVSDGGHSIQILSALLAFDVKSPKSDDDDSDGERELASIKLSATEAIFTSEKVQDIVPISKDSVLILGQGNMFLYGTA</sequence>
<dbReference type="PANTHER" id="PTHR37383">
    <property type="entry name" value="OS01G0694200 PROTEIN"/>
    <property type="match status" value="1"/>
</dbReference>
<evidence type="ECO:0000313" key="1">
    <source>
        <dbReference type="EnsemblPlants" id="EMT24199"/>
    </source>
</evidence>
<dbReference type="AlphaFoldDB" id="M8BQF6"/>
<name>M8BQF6_AEGTA</name>
<organism evidence="1">
    <name type="scientific">Aegilops tauschii</name>
    <name type="common">Tausch's goatgrass</name>
    <name type="synonym">Aegilops squarrosa</name>
    <dbReference type="NCBI Taxonomy" id="37682"/>
    <lineage>
        <taxon>Eukaryota</taxon>
        <taxon>Viridiplantae</taxon>
        <taxon>Streptophyta</taxon>
        <taxon>Embryophyta</taxon>
        <taxon>Tracheophyta</taxon>
        <taxon>Spermatophyta</taxon>
        <taxon>Magnoliopsida</taxon>
        <taxon>Liliopsida</taxon>
        <taxon>Poales</taxon>
        <taxon>Poaceae</taxon>
        <taxon>BOP clade</taxon>
        <taxon>Pooideae</taxon>
        <taxon>Triticodae</taxon>
        <taxon>Triticeae</taxon>
        <taxon>Triticinae</taxon>
        <taxon>Aegilops</taxon>
    </lineage>
</organism>
<accession>M8BQF6</accession>
<dbReference type="EnsemblPlants" id="EMT24199">
    <property type="protein sequence ID" value="EMT24199"/>
    <property type="gene ID" value="F775_04813"/>
</dbReference>